<dbReference type="Proteomes" id="UP001596997">
    <property type="component" value="Unassembled WGS sequence"/>
</dbReference>
<evidence type="ECO:0000313" key="2">
    <source>
        <dbReference type="Proteomes" id="UP001596997"/>
    </source>
</evidence>
<protein>
    <submittedName>
        <fullName evidence="1">DUF2007 domain-containing protein</fullName>
    </submittedName>
</protein>
<keyword evidence="2" id="KW-1185">Reference proteome</keyword>
<reference evidence="2" key="1">
    <citation type="journal article" date="2019" name="Int. J. Syst. Evol. Microbiol.">
        <title>The Global Catalogue of Microorganisms (GCM) 10K type strain sequencing project: providing services to taxonomists for standard genome sequencing and annotation.</title>
        <authorList>
            <consortium name="The Broad Institute Genomics Platform"/>
            <consortium name="The Broad Institute Genome Sequencing Center for Infectious Disease"/>
            <person name="Wu L."/>
            <person name="Ma J."/>
        </authorList>
    </citation>
    <scope>NUCLEOTIDE SEQUENCE [LARGE SCALE GENOMIC DNA]</scope>
    <source>
        <strain evidence="2">CCUG 62114</strain>
    </source>
</reference>
<gene>
    <name evidence="1" type="ORF">ACFQ1O_08845</name>
</gene>
<organism evidence="1 2">
    <name type="scientific">Pseudofulvibacter geojedonensis</name>
    <dbReference type="NCBI Taxonomy" id="1123758"/>
    <lineage>
        <taxon>Bacteria</taxon>
        <taxon>Pseudomonadati</taxon>
        <taxon>Bacteroidota</taxon>
        <taxon>Flavobacteriia</taxon>
        <taxon>Flavobacteriales</taxon>
        <taxon>Flavobacteriaceae</taxon>
        <taxon>Pseudofulvibacter</taxon>
    </lineage>
</organism>
<comment type="caution">
    <text evidence="1">The sequence shown here is derived from an EMBL/GenBank/DDBJ whole genome shotgun (WGS) entry which is preliminary data.</text>
</comment>
<evidence type="ECO:0000313" key="1">
    <source>
        <dbReference type="EMBL" id="MFD0964108.1"/>
    </source>
</evidence>
<dbReference type="RefSeq" id="WP_377715503.1">
    <property type="nucleotide sequence ID" value="NZ_JBHTJM010000008.1"/>
</dbReference>
<sequence>MGLFTLQNNLKRVFTGSLVQVQAIETRLLDHQIKGITKNHYNSGIMAGFGASSQVQLFVDKRDYKIAYQIVSDYLSDYNLKAV</sequence>
<name>A0ABW3I2N8_9FLAO</name>
<accession>A0ABW3I2N8</accession>
<dbReference type="EMBL" id="JBHTJM010000008">
    <property type="protein sequence ID" value="MFD0964108.1"/>
    <property type="molecule type" value="Genomic_DNA"/>
</dbReference>
<proteinExistence type="predicted"/>